<dbReference type="RefSeq" id="WP_023844520.1">
    <property type="nucleotide sequence ID" value="NZ_AZAJ01000001.1"/>
</dbReference>
<name>W9DN43_METTI</name>
<evidence type="ECO:0000313" key="1">
    <source>
        <dbReference type="EMBL" id="ETA67384.1"/>
    </source>
</evidence>
<proteinExistence type="predicted"/>
<evidence type="ECO:0000313" key="2">
    <source>
        <dbReference type="Proteomes" id="UP000019483"/>
    </source>
</evidence>
<dbReference type="STRING" id="1090322.MettiDRAFT_0808"/>
<comment type="caution">
    <text evidence="1">The sequence shown here is derived from an EMBL/GenBank/DDBJ whole genome shotgun (WGS) entry which is preliminary data.</text>
</comment>
<reference evidence="1 2" key="1">
    <citation type="submission" date="2013-08" db="EMBL/GenBank/DDBJ databases">
        <authorList>
            <consortium name="DOE Joint Genome Institute"/>
            <person name="Eisen J."/>
            <person name="Huntemann M."/>
            <person name="Han J."/>
            <person name="Chen A."/>
            <person name="Kyrpides N."/>
            <person name="Mavromatis K."/>
            <person name="Markowitz V."/>
            <person name="Palaniappan K."/>
            <person name="Ivanova N."/>
            <person name="Schaumberg A."/>
            <person name="Pati A."/>
            <person name="Liolios K."/>
            <person name="Nordberg H.P."/>
            <person name="Cantor M.N."/>
            <person name="Hua S.X."/>
            <person name="Woyke T."/>
        </authorList>
    </citation>
    <scope>NUCLEOTIDE SEQUENCE [LARGE SCALE GENOMIC DNA]</scope>
    <source>
        <strain evidence="1 2">DSM 2278</strain>
    </source>
</reference>
<dbReference type="AlphaFoldDB" id="W9DN43"/>
<sequence length="317" mass="36390">MSWQDRFKREFIQRPGEHLLNLGITGSGKTQDLIWILDALRSGAPEETILWNDAGKSNELLLVGQFGPLHILLPEGMDIDITSDSVEYTKTWFTDPADVWRSLERGKINVLCIEPFIRKPQYFTPVVTSIFSKLIDLAHDHHLPVPLSIFYDEFHRVAPGKGQAYDSKHAAFGAEIQYNIETLRSLRVRFVASTHGWTKLRKGVRSSFNWFMINRGGSFTSSEQPRLSRYNKKFETLENNEAIIAFPDKVFTDIMEIPYYGEGWQHGSIYYSGKITPQNSPFIKQKKEVNRDDLQSIKDMLLNDLMRAGKESVEATN</sequence>
<organism evidence="1 2">
    <name type="scientific">Methanolobus tindarius DSM 2278</name>
    <dbReference type="NCBI Taxonomy" id="1090322"/>
    <lineage>
        <taxon>Archaea</taxon>
        <taxon>Methanobacteriati</taxon>
        <taxon>Methanobacteriota</taxon>
        <taxon>Stenosarchaea group</taxon>
        <taxon>Methanomicrobia</taxon>
        <taxon>Methanosarcinales</taxon>
        <taxon>Methanosarcinaceae</taxon>
        <taxon>Methanolobus</taxon>
    </lineage>
</organism>
<dbReference type="EMBL" id="AZAJ01000001">
    <property type="protein sequence ID" value="ETA67384.1"/>
    <property type="molecule type" value="Genomic_DNA"/>
</dbReference>
<dbReference type="Gene3D" id="3.40.50.300">
    <property type="entry name" value="P-loop containing nucleotide triphosphate hydrolases"/>
    <property type="match status" value="1"/>
</dbReference>
<dbReference type="Proteomes" id="UP000019483">
    <property type="component" value="Unassembled WGS sequence"/>
</dbReference>
<keyword evidence="2" id="KW-1185">Reference proteome</keyword>
<dbReference type="InterPro" id="IPR027417">
    <property type="entry name" value="P-loop_NTPase"/>
</dbReference>
<accession>W9DN43</accession>
<dbReference type="OrthoDB" id="130969at2157"/>
<gene>
    <name evidence="1" type="ORF">MettiDRAFT_0808</name>
</gene>
<dbReference type="GeneID" id="96961587"/>
<dbReference type="SUPFAM" id="SSF52540">
    <property type="entry name" value="P-loop containing nucleoside triphosphate hydrolases"/>
    <property type="match status" value="1"/>
</dbReference>
<protein>
    <submittedName>
        <fullName evidence="1">Uncharacterized protein</fullName>
    </submittedName>
</protein>